<dbReference type="OMA" id="DGHELVW"/>
<dbReference type="InterPro" id="IPR036291">
    <property type="entry name" value="NAD(P)-bd_dom_sf"/>
</dbReference>
<dbReference type="EMBL" id="JPKZ01000158">
    <property type="protein sequence ID" value="KHN88909.1"/>
    <property type="molecule type" value="Genomic_DNA"/>
</dbReference>
<keyword evidence="4" id="KW-1185">Reference proteome</keyword>
<keyword evidence="2" id="KW-0472">Membrane</keyword>
<keyword evidence="2" id="KW-0812">Transmembrane</keyword>
<dbReference type="PRINTS" id="PR00081">
    <property type="entry name" value="GDHRDH"/>
</dbReference>
<keyword evidence="1" id="KW-0560">Oxidoreductase</keyword>
<organism evidence="3 4">
    <name type="scientific">Toxocara canis</name>
    <name type="common">Canine roundworm</name>
    <dbReference type="NCBI Taxonomy" id="6265"/>
    <lineage>
        <taxon>Eukaryota</taxon>
        <taxon>Metazoa</taxon>
        <taxon>Ecdysozoa</taxon>
        <taxon>Nematoda</taxon>
        <taxon>Chromadorea</taxon>
        <taxon>Rhabditida</taxon>
        <taxon>Spirurina</taxon>
        <taxon>Ascaridomorpha</taxon>
        <taxon>Ascaridoidea</taxon>
        <taxon>Toxocaridae</taxon>
        <taxon>Toxocara</taxon>
    </lineage>
</organism>
<dbReference type="GO" id="GO:0016491">
    <property type="term" value="F:oxidoreductase activity"/>
    <property type="evidence" value="ECO:0007669"/>
    <property type="project" value="UniProtKB-KW"/>
</dbReference>
<dbReference type="OrthoDB" id="191139at2759"/>
<protein>
    <submittedName>
        <fullName evidence="3">Retinol dehydrogenase 13</fullName>
    </submittedName>
</protein>
<evidence type="ECO:0000256" key="2">
    <source>
        <dbReference type="SAM" id="Phobius"/>
    </source>
</evidence>
<name>A0A0B2W5F6_TOXCA</name>
<proteinExistence type="predicted"/>
<feature type="transmembrane region" description="Helical" evidence="2">
    <location>
        <begin position="12"/>
        <end position="30"/>
    </location>
</feature>
<dbReference type="Pfam" id="PF00106">
    <property type="entry name" value="adh_short"/>
    <property type="match status" value="1"/>
</dbReference>
<comment type="caution">
    <text evidence="3">The sequence shown here is derived from an EMBL/GenBank/DDBJ whole genome shotgun (WGS) entry which is preliminary data.</text>
</comment>
<dbReference type="SUPFAM" id="SSF51735">
    <property type="entry name" value="NAD(P)-binding Rossmann-fold domains"/>
    <property type="match status" value="2"/>
</dbReference>
<dbReference type="STRING" id="6265.A0A0B2W5F6"/>
<evidence type="ECO:0000313" key="4">
    <source>
        <dbReference type="Proteomes" id="UP000031036"/>
    </source>
</evidence>
<reference evidence="3 4" key="1">
    <citation type="submission" date="2014-11" db="EMBL/GenBank/DDBJ databases">
        <title>Genetic blueprint of the zoonotic pathogen Toxocara canis.</title>
        <authorList>
            <person name="Zhu X.-Q."/>
            <person name="Korhonen P.K."/>
            <person name="Cai H."/>
            <person name="Young N.D."/>
            <person name="Nejsum P."/>
            <person name="von Samson-Himmelstjerna G."/>
            <person name="Boag P.R."/>
            <person name="Tan P."/>
            <person name="Li Q."/>
            <person name="Min J."/>
            <person name="Yang Y."/>
            <person name="Wang X."/>
            <person name="Fang X."/>
            <person name="Hall R.S."/>
            <person name="Hofmann A."/>
            <person name="Sternberg P.W."/>
            <person name="Jex A.R."/>
            <person name="Gasser R.B."/>
        </authorList>
    </citation>
    <scope>NUCLEOTIDE SEQUENCE [LARGE SCALE GENOMIC DNA]</scope>
    <source>
        <strain evidence="3">PN_DK_2014</strain>
    </source>
</reference>
<dbReference type="Gene3D" id="3.40.50.720">
    <property type="entry name" value="NAD(P)-binding Rossmann-like Domain"/>
    <property type="match status" value="2"/>
</dbReference>
<dbReference type="AlphaFoldDB" id="A0A0B2W5F6"/>
<dbReference type="InterPro" id="IPR002347">
    <property type="entry name" value="SDR_fam"/>
</dbReference>
<evidence type="ECO:0000313" key="3">
    <source>
        <dbReference type="EMBL" id="KHN88909.1"/>
    </source>
</evidence>
<dbReference type="PANTHER" id="PTHR43157">
    <property type="entry name" value="PHOSPHATIDYLINOSITOL-GLYCAN BIOSYNTHESIS CLASS F PROTEIN-RELATED"/>
    <property type="match status" value="1"/>
</dbReference>
<gene>
    <name evidence="3" type="primary">Rdh13</name>
    <name evidence="3" type="ORF">Tcan_13185</name>
</gene>
<sequence>MTEIIDVLELFFDWKVIALIAIIVAFRFYFKGAQFKERVSAKNMVAAVTGCDCGIGKQIVRELNLRGAKVYMLCRNEVKAQNAQLELVKLGCSPDRLIIKLMDLTKFITIREVAKEIIAEEKQLDILVNNAAVMMYPKFKLTDDGHELVWQTNYLGHFLLTELLKPLLIAAPSARIVSISALAHFYADPIDLETIDRRYGWDSRQSYSKSKLAVVMHAYELTKRLRAEEASHVTINSCHPGLCYTRLVRYTPLARKPLNILLAPFAYVMHAYELTKRLRAEEASHVTINSCHPGLCYTRLVRYTPLARKPLNILLAPFAWFILKTPKDGAQTPLYLALSKYVSGVSGQYFSECTQKQSLEVDDWDKKCEQLYEYSLSACGLNNVVLKE</sequence>
<evidence type="ECO:0000256" key="1">
    <source>
        <dbReference type="ARBA" id="ARBA00023002"/>
    </source>
</evidence>
<dbReference type="Proteomes" id="UP000031036">
    <property type="component" value="Unassembled WGS sequence"/>
</dbReference>
<keyword evidence="2" id="KW-1133">Transmembrane helix</keyword>
<dbReference type="PANTHER" id="PTHR43157:SF31">
    <property type="entry name" value="PHOSPHATIDYLINOSITOL-GLYCAN BIOSYNTHESIS CLASS F PROTEIN"/>
    <property type="match status" value="1"/>
</dbReference>
<accession>A0A0B2W5F6</accession>